<dbReference type="PROSITE" id="PS51197">
    <property type="entry name" value="HTH_RRF2_2"/>
    <property type="match status" value="1"/>
</dbReference>
<evidence type="ECO:0000313" key="3">
    <source>
        <dbReference type="Proteomes" id="UP000631300"/>
    </source>
</evidence>
<proteinExistence type="predicted"/>
<gene>
    <name evidence="2" type="primary">nsrR</name>
    <name evidence="2" type="ORF">GCM10007391_15570</name>
</gene>
<dbReference type="SUPFAM" id="SSF46785">
    <property type="entry name" value="Winged helix' DNA-binding domain"/>
    <property type="match status" value="1"/>
</dbReference>
<reference evidence="2" key="1">
    <citation type="journal article" date="2014" name="Int. J. Syst. Evol. Microbiol.">
        <title>Complete genome sequence of Corynebacterium casei LMG S-19264T (=DSM 44701T), isolated from a smear-ripened cheese.</title>
        <authorList>
            <consortium name="US DOE Joint Genome Institute (JGI-PGF)"/>
            <person name="Walter F."/>
            <person name="Albersmeier A."/>
            <person name="Kalinowski J."/>
            <person name="Ruckert C."/>
        </authorList>
    </citation>
    <scope>NUCLEOTIDE SEQUENCE</scope>
    <source>
        <strain evidence="2">KCTC 22164</strain>
    </source>
</reference>
<protein>
    <submittedName>
        <fullName evidence="2">HTH-type transcriptional repressor NsrR</fullName>
    </submittedName>
</protein>
<dbReference type="InterPro" id="IPR030489">
    <property type="entry name" value="TR_Rrf2-type_CS"/>
</dbReference>
<sequence>MQLTRYTDYGLRVLIYLALLPHDKRASIDEVSDMYGLSRNNVNKLVHHLGRAGVIETVRGKNGGIRLSRKPDELNLGDMVKLLEKNLNIIDCQSPACLILPACRLKGIFVQATEAFLNELSKYTLNDLLGENAAPLRQILDIS</sequence>
<organism evidence="2 3">
    <name type="scientific">Alteromonas halophila</name>
    <dbReference type="NCBI Taxonomy" id="516698"/>
    <lineage>
        <taxon>Bacteria</taxon>
        <taxon>Pseudomonadati</taxon>
        <taxon>Pseudomonadota</taxon>
        <taxon>Gammaproteobacteria</taxon>
        <taxon>Alteromonadales</taxon>
        <taxon>Alteromonadaceae</taxon>
        <taxon>Alteromonas/Salinimonas group</taxon>
        <taxon>Alteromonas</taxon>
    </lineage>
</organism>
<reference evidence="2" key="2">
    <citation type="submission" date="2020-09" db="EMBL/GenBank/DDBJ databases">
        <authorList>
            <person name="Sun Q."/>
            <person name="Kim S."/>
        </authorList>
    </citation>
    <scope>NUCLEOTIDE SEQUENCE</scope>
    <source>
        <strain evidence="2">KCTC 22164</strain>
    </source>
</reference>
<dbReference type="PANTHER" id="PTHR33221">
    <property type="entry name" value="WINGED HELIX-TURN-HELIX TRANSCRIPTIONAL REGULATOR, RRF2 FAMILY"/>
    <property type="match status" value="1"/>
</dbReference>
<dbReference type="PANTHER" id="PTHR33221:SF4">
    <property type="entry name" value="HTH-TYPE TRANSCRIPTIONAL REPRESSOR NSRR"/>
    <property type="match status" value="1"/>
</dbReference>
<dbReference type="InterPro" id="IPR036390">
    <property type="entry name" value="WH_DNA-bd_sf"/>
</dbReference>
<keyword evidence="1" id="KW-0238">DNA-binding</keyword>
<dbReference type="Gene3D" id="1.10.10.10">
    <property type="entry name" value="Winged helix-like DNA-binding domain superfamily/Winged helix DNA-binding domain"/>
    <property type="match status" value="1"/>
</dbReference>
<dbReference type="NCBIfam" id="TIGR00738">
    <property type="entry name" value="rrf2_super"/>
    <property type="match status" value="1"/>
</dbReference>
<evidence type="ECO:0000256" key="1">
    <source>
        <dbReference type="ARBA" id="ARBA00023125"/>
    </source>
</evidence>
<accession>A0A918JJ92</accession>
<comment type="caution">
    <text evidence="2">The sequence shown here is derived from an EMBL/GenBank/DDBJ whole genome shotgun (WGS) entry which is preliminary data.</text>
</comment>
<name>A0A918JJ92_9ALTE</name>
<dbReference type="InterPro" id="IPR000944">
    <property type="entry name" value="Tscrpt_reg_Rrf2"/>
</dbReference>
<keyword evidence="3" id="KW-1185">Reference proteome</keyword>
<dbReference type="InterPro" id="IPR036388">
    <property type="entry name" value="WH-like_DNA-bd_sf"/>
</dbReference>
<dbReference type="GO" id="GO:0003677">
    <property type="term" value="F:DNA binding"/>
    <property type="evidence" value="ECO:0007669"/>
    <property type="project" value="UniProtKB-KW"/>
</dbReference>
<evidence type="ECO:0000313" key="2">
    <source>
        <dbReference type="EMBL" id="GGW83137.1"/>
    </source>
</evidence>
<dbReference type="PROSITE" id="PS01332">
    <property type="entry name" value="HTH_RRF2_1"/>
    <property type="match status" value="1"/>
</dbReference>
<dbReference type="GO" id="GO:0005829">
    <property type="term" value="C:cytosol"/>
    <property type="evidence" value="ECO:0007669"/>
    <property type="project" value="TreeGrafter"/>
</dbReference>
<dbReference type="GO" id="GO:0003700">
    <property type="term" value="F:DNA-binding transcription factor activity"/>
    <property type="evidence" value="ECO:0007669"/>
    <property type="project" value="TreeGrafter"/>
</dbReference>
<dbReference type="EMBL" id="BMXP01000003">
    <property type="protein sequence ID" value="GGW83137.1"/>
    <property type="molecule type" value="Genomic_DNA"/>
</dbReference>
<dbReference type="Proteomes" id="UP000631300">
    <property type="component" value="Unassembled WGS sequence"/>
</dbReference>
<dbReference type="AlphaFoldDB" id="A0A918JJ92"/>
<dbReference type="RefSeq" id="WP_189405087.1">
    <property type="nucleotide sequence ID" value="NZ_BMXP01000003.1"/>
</dbReference>
<dbReference type="Pfam" id="PF02082">
    <property type="entry name" value="Rrf2"/>
    <property type="match status" value="1"/>
</dbReference>